<keyword evidence="1" id="KW-0479">Metal-binding</keyword>
<dbReference type="SMART" id="SM00184">
    <property type="entry name" value="RING"/>
    <property type="match status" value="1"/>
</dbReference>
<dbReference type="InterPro" id="IPR013083">
    <property type="entry name" value="Znf_RING/FYVE/PHD"/>
</dbReference>
<accession>A0A0D6ENJ5</accession>
<dbReference type="AlphaFoldDB" id="A0A0D6ENJ5"/>
<dbReference type="GO" id="GO:0061630">
    <property type="term" value="F:ubiquitin protein ligase activity"/>
    <property type="evidence" value="ECO:0007669"/>
    <property type="project" value="TreeGrafter"/>
</dbReference>
<feature type="coiled-coil region" evidence="5">
    <location>
        <begin position="600"/>
        <end position="719"/>
    </location>
</feature>
<reference evidence="10" key="1">
    <citation type="submission" date="2015-02" db="EMBL/GenBank/DDBJ databases">
        <authorList>
            <person name="Gon?alves P."/>
        </authorList>
    </citation>
    <scope>NUCLEOTIDE SEQUENCE [LARGE SCALE GENOMIC DNA]</scope>
</reference>
<evidence type="ECO:0000259" key="8">
    <source>
        <dbReference type="PROSITE" id="PS50271"/>
    </source>
</evidence>
<evidence type="ECO:0000256" key="1">
    <source>
        <dbReference type="ARBA" id="ARBA00022723"/>
    </source>
</evidence>
<feature type="compositionally biased region" description="Low complexity" evidence="6">
    <location>
        <begin position="739"/>
        <end position="754"/>
    </location>
</feature>
<gene>
    <name evidence="9" type="primary">SPOSA6832_02848</name>
</gene>
<dbReference type="InterPro" id="IPR001607">
    <property type="entry name" value="Znf_UBP"/>
</dbReference>
<dbReference type="InterPro" id="IPR011422">
    <property type="entry name" value="BRAP2/ETP1_RRM"/>
</dbReference>
<dbReference type="SMART" id="SM00290">
    <property type="entry name" value="ZnF_UBP"/>
    <property type="match status" value="1"/>
</dbReference>
<feature type="non-terminal residue" evidence="9">
    <location>
        <position position="1"/>
    </location>
</feature>
<feature type="region of interest" description="Disordered" evidence="6">
    <location>
        <begin position="734"/>
        <end position="763"/>
    </location>
</feature>
<dbReference type="CDD" id="cd16457">
    <property type="entry name" value="RING-H2_BRAP2"/>
    <property type="match status" value="1"/>
</dbReference>
<proteinExistence type="predicted"/>
<dbReference type="PANTHER" id="PTHR24007">
    <property type="entry name" value="BRCA1-ASSOCIATED PROTEIN"/>
    <property type="match status" value="1"/>
</dbReference>
<protein>
    <submittedName>
        <fullName evidence="9">SPOSA6832_02848-mRNA-1:cds</fullName>
    </submittedName>
</protein>
<evidence type="ECO:0000256" key="6">
    <source>
        <dbReference type="SAM" id="MobiDB-lite"/>
    </source>
</evidence>
<dbReference type="Gene3D" id="3.30.40.10">
    <property type="entry name" value="Zinc/RING finger domain, C3HC4 (zinc finger)"/>
    <property type="match status" value="2"/>
</dbReference>
<dbReference type="GO" id="GO:0005737">
    <property type="term" value="C:cytoplasm"/>
    <property type="evidence" value="ECO:0007669"/>
    <property type="project" value="TreeGrafter"/>
</dbReference>
<name>A0A0D6ENJ5_SPOSA</name>
<feature type="domain" description="UBP-type" evidence="8">
    <location>
        <begin position="390"/>
        <end position="492"/>
    </location>
</feature>
<evidence type="ECO:0000313" key="9">
    <source>
        <dbReference type="EMBL" id="CEQ41145.1"/>
    </source>
</evidence>
<keyword evidence="5" id="KW-0175">Coiled coil</keyword>
<dbReference type="Pfam" id="PF07576">
    <property type="entry name" value="BRAP2"/>
    <property type="match status" value="1"/>
</dbReference>
<evidence type="ECO:0000313" key="10">
    <source>
        <dbReference type="Proteomes" id="UP000243876"/>
    </source>
</evidence>
<dbReference type="PROSITE" id="PS50271">
    <property type="entry name" value="ZF_UBP"/>
    <property type="match status" value="1"/>
</dbReference>
<feature type="domain" description="RING-type" evidence="7">
    <location>
        <begin position="356"/>
        <end position="396"/>
    </location>
</feature>
<evidence type="ECO:0000256" key="2">
    <source>
        <dbReference type="ARBA" id="ARBA00022771"/>
    </source>
</evidence>
<dbReference type="Pfam" id="PF13639">
    <property type="entry name" value="zf-RING_2"/>
    <property type="match status" value="1"/>
</dbReference>
<dbReference type="PANTHER" id="PTHR24007:SF7">
    <property type="entry name" value="BRCA1-ASSOCIATED PROTEIN"/>
    <property type="match status" value="1"/>
</dbReference>
<dbReference type="GO" id="GO:0008270">
    <property type="term" value="F:zinc ion binding"/>
    <property type="evidence" value="ECO:0007669"/>
    <property type="project" value="UniProtKB-KW"/>
</dbReference>
<dbReference type="SUPFAM" id="SSF57850">
    <property type="entry name" value="RING/U-box"/>
    <property type="match status" value="2"/>
</dbReference>
<dbReference type="Proteomes" id="UP000243876">
    <property type="component" value="Unassembled WGS sequence"/>
</dbReference>
<feature type="region of interest" description="Disordered" evidence="6">
    <location>
        <begin position="522"/>
        <end position="552"/>
    </location>
</feature>
<evidence type="ECO:0000256" key="3">
    <source>
        <dbReference type="ARBA" id="ARBA00022833"/>
    </source>
</evidence>
<dbReference type="OrthoDB" id="273556at2759"/>
<keyword evidence="2 4" id="KW-0863">Zinc-finger</keyword>
<keyword evidence="3" id="KW-0862">Zinc</keyword>
<dbReference type="Pfam" id="PF02148">
    <property type="entry name" value="zf-UBP"/>
    <property type="match status" value="1"/>
</dbReference>
<evidence type="ECO:0000256" key="4">
    <source>
        <dbReference type="PROSITE-ProRule" id="PRU00502"/>
    </source>
</evidence>
<dbReference type="InterPro" id="IPR047243">
    <property type="entry name" value="RING-H2_BRAP2"/>
</dbReference>
<sequence>MPDPTAREPKERKYAVLIELYDHTAALRSSPPSPLYPTTSTRLPPALDKELQATQHRLVIPQTSSSFWKTRLPATRKLDTQLPSTLSAAGLSCSALPSPPLESRPPSAPHIWSESFGLPSPPAIATAELWTPSKAGTLPTASAQQACLDFRFGPLACDWINNPEPRPTPPSMPSAPLVSPPLVAAQLPSIPKSESTSPPRAAETSGTTDLYWGTIHLYREAGANESSKDEKRKAREEDDGTTVGLVSVPGVLNAAALLSFIAPALDNIAQVRMLRDATPNRSLVLIRFHEAAVAAEFKRMYNGKPYHDSRDSEVCHVVSISSIKLKTSSHPPFTFPASPSDVANPAGSEMVELPTCPICLERLDVKVSGLVQIMCQHSYHCSCLLKWGDSRCPVCRSTNARTRRNSLSSPPDPKCAVCQSPSNLWICVICGNVGCGRYQGGHAHSHFGETGHSYSLELETGRIWSYTGRRSTVPVYPQREIAHCPSFALSDDEYVHRLLRMRAAPSDPTSPDASGRLIELPSLATSRGGADEDISSKIASSASNTGGGPDRTAELEQGKLEALALEYGNLMSSHLSEQREYFEDELAREKDLLRMSERKRDEVVHERDRARKDKSEVEKRLRELEAGWRKERKELEGRIEQVRRDAQAEDEVRKKERAEWTKARKALEKELEAERAVTASLTANLGALRTDMAKQKRETDTVRSEVAELQDQLNDLMAALSMRDRVAGTELEGGSLEVAAPAPQATPSPSAVKAAARKKKKKK</sequence>
<evidence type="ECO:0000256" key="5">
    <source>
        <dbReference type="SAM" id="Coils"/>
    </source>
</evidence>
<dbReference type="GO" id="GO:0016567">
    <property type="term" value="P:protein ubiquitination"/>
    <property type="evidence" value="ECO:0007669"/>
    <property type="project" value="TreeGrafter"/>
</dbReference>
<organism evidence="9 10">
    <name type="scientific">Sporidiobolus salmonicolor</name>
    <name type="common">Yeast-like fungus</name>
    <name type="synonym">Sporobolomyces salmonicolor</name>
    <dbReference type="NCBI Taxonomy" id="5005"/>
    <lineage>
        <taxon>Eukaryota</taxon>
        <taxon>Fungi</taxon>
        <taxon>Dikarya</taxon>
        <taxon>Basidiomycota</taxon>
        <taxon>Pucciniomycotina</taxon>
        <taxon>Microbotryomycetes</taxon>
        <taxon>Sporidiobolales</taxon>
        <taxon>Sporidiobolaceae</taxon>
        <taxon>Sporobolomyces</taxon>
    </lineage>
</organism>
<keyword evidence="10" id="KW-1185">Reference proteome</keyword>
<evidence type="ECO:0000259" key="7">
    <source>
        <dbReference type="PROSITE" id="PS50089"/>
    </source>
</evidence>
<dbReference type="EMBL" id="CENE01000012">
    <property type="protein sequence ID" value="CEQ41145.1"/>
    <property type="molecule type" value="Genomic_DNA"/>
</dbReference>
<dbReference type="InterPro" id="IPR001841">
    <property type="entry name" value="Znf_RING"/>
</dbReference>
<dbReference type="GO" id="GO:0007265">
    <property type="term" value="P:Ras protein signal transduction"/>
    <property type="evidence" value="ECO:0007669"/>
    <property type="project" value="TreeGrafter"/>
</dbReference>
<dbReference type="PROSITE" id="PS50089">
    <property type="entry name" value="ZF_RING_2"/>
    <property type="match status" value="1"/>
</dbReference>